<evidence type="ECO:0000256" key="3">
    <source>
        <dbReference type="ARBA" id="ARBA00012929"/>
    </source>
</evidence>
<evidence type="ECO:0000256" key="4">
    <source>
        <dbReference type="ARBA" id="ARBA00017099"/>
    </source>
</evidence>
<protein>
    <recommendedName>
        <fullName evidence="4 6">dTDP-4-dehydrorhamnose reductase</fullName>
        <ecNumber evidence="3 6">1.1.1.133</ecNumber>
    </recommendedName>
</protein>
<comment type="pathway">
    <text evidence="1 6">Carbohydrate biosynthesis; dTDP-L-rhamnose biosynthesis.</text>
</comment>
<reference evidence="8" key="2">
    <citation type="submission" date="2020-09" db="EMBL/GenBank/DDBJ databases">
        <authorList>
            <person name="Sun Q."/>
            <person name="Zhou Y."/>
        </authorList>
    </citation>
    <scope>NUCLEOTIDE SEQUENCE</scope>
    <source>
        <strain evidence="8">CGMCC 1.12924</strain>
    </source>
</reference>
<dbReference type="PANTHER" id="PTHR10491:SF4">
    <property type="entry name" value="METHIONINE ADENOSYLTRANSFERASE 2 SUBUNIT BETA"/>
    <property type="match status" value="1"/>
</dbReference>
<dbReference type="PANTHER" id="PTHR10491">
    <property type="entry name" value="DTDP-4-DEHYDRORHAMNOSE REDUCTASE"/>
    <property type="match status" value="1"/>
</dbReference>
<dbReference type="RefSeq" id="WP_188441232.1">
    <property type="nucleotide sequence ID" value="NZ_BMGK01000005.1"/>
</dbReference>
<evidence type="ECO:0000313" key="8">
    <source>
        <dbReference type="EMBL" id="GGD92532.1"/>
    </source>
</evidence>
<keyword evidence="9" id="KW-1185">Reference proteome</keyword>
<comment type="caution">
    <text evidence="8">The sequence shown here is derived from an EMBL/GenBank/DDBJ whole genome shotgun (WGS) entry which is preliminary data.</text>
</comment>
<dbReference type="EMBL" id="BMGK01000005">
    <property type="protein sequence ID" value="GGD92532.1"/>
    <property type="molecule type" value="Genomic_DNA"/>
</dbReference>
<comment type="catalytic activity">
    <reaction evidence="5">
        <text>dTDP-beta-L-rhamnose + NADP(+) = dTDP-4-dehydro-beta-L-rhamnose + NADPH + H(+)</text>
        <dbReference type="Rhea" id="RHEA:21796"/>
        <dbReference type="ChEBI" id="CHEBI:15378"/>
        <dbReference type="ChEBI" id="CHEBI:57510"/>
        <dbReference type="ChEBI" id="CHEBI:57783"/>
        <dbReference type="ChEBI" id="CHEBI:58349"/>
        <dbReference type="ChEBI" id="CHEBI:62830"/>
        <dbReference type="EC" id="1.1.1.133"/>
    </reaction>
</comment>
<keyword evidence="6" id="KW-0560">Oxidoreductase</keyword>
<dbReference type="CDD" id="cd05254">
    <property type="entry name" value="dTDP_HR_like_SDR_e"/>
    <property type="match status" value="1"/>
</dbReference>
<evidence type="ECO:0000256" key="6">
    <source>
        <dbReference type="RuleBase" id="RU364082"/>
    </source>
</evidence>
<dbReference type="Proteomes" id="UP000652231">
    <property type="component" value="Unassembled WGS sequence"/>
</dbReference>
<dbReference type="EC" id="1.1.1.133" evidence="3 6"/>
<dbReference type="Gene3D" id="3.40.50.720">
    <property type="entry name" value="NAD(P)-binding Rossmann-like Domain"/>
    <property type="match status" value="1"/>
</dbReference>
<keyword evidence="6" id="KW-0521">NADP</keyword>
<accession>A0A8J2V9J6</accession>
<dbReference type="SUPFAM" id="SSF51735">
    <property type="entry name" value="NAD(P)-binding Rossmann-fold domains"/>
    <property type="match status" value="1"/>
</dbReference>
<organism evidence="8 9">
    <name type="scientific">Planktosalinus lacus</name>
    <dbReference type="NCBI Taxonomy" id="1526573"/>
    <lineage>
        <taxon>Bacteria</taxon>
        <taxon>Pseudomonadati</taxon>
        <taxon>Bacteroidota</taxon>
        <taxon>Flavobacteriia</taxon>
        <taxon>Flavobacteriales</taxon>
        <taxon>Flavobacteriaceae</taxon>
        <taxon>Planktosalinus</taxon>
    </lineage>
</organism>
<proteinExistence type="inferred from homology"/>
<gene>
    <name evidence="8" type="primary">rmlD</name>
    <name evidence="8" type="ORF">GCM10011312_15450</name>
</gene>
<reference evidence="8" key="1">
    <citation type="journal article" date="2014" name="Int. J. Syst. Evol. Microbiol.">
        <title>Complete genome sequence of Corynebacterium casei LMG S-19264T (=DSM 44701T), isolated from a smear-ripened cheese.</title>
        <authorList>
            <consortium name="US DOE Joint Genome Institute (JGI-PGF)"/>
            <person name="Walter F."/>
            <person name="Albersmeier A."/>
            <person name="Kalinowski J."/>
            <person name="Ruckert C."/>
        </authorList>
    </citation>
    <scope>NUCLEOTIDE SEQUENCE</scope>
    <source>
        <strain evidence="8">CGMCC 1.12924</strain>
    </source>
</reference>
<comment type="similarity">
    <text evidence="2 6">Belongs to the dTDP-4-dehydrorhamnose reductase family.</text>
</comment>
<dbReference type="Pfam" id="PF04321">
    <property type="entry name" value="RmlD_sub_bind"/>
    <property type="match status" value="1"/>
</dbReference>
<feature type="domain" description="RmlD-like substrate binding" evidence="7">
    <location>
        <begin position="6"/>
        <end position="281"/>
    </location>
</feature>
<dbReference type="Gene3D" id="3.90.25.10">
    <property type="entry name" value="UDP-galactose 4-epimerase, domain 1"/>
    <property type="match status" value="1"/>
</dbReference>
<dbReference type="InterPro" id="IPR036291">
    <property type="entry name" value="NAD(P)-bd_dom_sf"/>
</dbReference>
<dbReference type="InterPro" id="IPR029903">
    <property type="entry name" value="RmlD-like-bd"/>
</dbReference>
<dbReference type="NCBIfam" id="TIGR01214">
    <property type="entry name" value="rmlD"/>
    <property type="match status" value="1"/>
</dbReference>
<dbReference type="InterPro" id="IPR005913">
    <property type="entry name" value="dTDP_dehydrorham_reduct"/>
</dbReference>
<evidence type="ECO:0000256" key="2">
    <source>
        <dbReference type="ARBA" id="ARBA00010944"/>
    </source>
</evidence>
<evidence type="ECO:0000313" key="9">
    <source>
        <dbReference type="Proteomes" id="UP000652231"/>
    </source>
</evidence>
<evidence type="ECO:0000259" key="7">
    <source>
        <dbReference type="Pfam" id="PF04321"/>
    </source>
</evidence>
<dbReference type="AlphaFoldDB" id="A0A8J2V9J6"/>
<dbReference type="GO" id="GO:0019305">
    <property type="term" value="P:dTDP-rhamnose biosynthetic process"/>
    <property type="evidence" value="ECO:0007669"/>
    <property type="project" value="UniProtKB-UniPathway"/>
</dbReference>
<comment type="function">
    <text evidence="6">Catalyzes the reduction of dTDP-6-deoxy-L-lyxo-4-hexulose to yield dTDP-L-rhamnose.</text>
</comment>
<sequence>MDSNQSILITGANGQLGQALKQLNANNDSLVFTDQSSFDITNSAQMEAVFKKCIPKVVINTAAFTQVDAAETNQEKAYLINETGVKNLLELCEKYNCKLIHISTDYVFDGESTVPYKETDTTNPVTVYGKSKRAGELVILKSELKAFAIIRTSWLYSRFGNNFYKTMLRLAETHKELKVVNDQKGNPTNAEHLANALLKIATLLTPENSGIYHFSNTGEASWFDFAQAIFEKHAINIPVKAVTSQEFPTPAKRPAYSVLNQSKIEKVFNISISSWKNALTDL</sequence>
<name>A0A8J2V9J6_9FLAO</name>
<evidence type="ECO:0000256" key="1">
    <source>
        <dbReference type="ARBA" id="ARBA00004781"/>
    </source>
</evidence>
<dbReference type="GO" id="GO:0008831">
    <property type="term" value="F:dTDP-4-dehydrorhamnose reductase activity"/>
    <property type="evidence" value="ECO:0007669"/>
    <property type="project" value="UniProtKB-EC"/>
</dbReference>
<evidence type="ECO:0000256" key="5">
    <source>
        <dbReference type="ARBA" id="ARBA00048200"/>
    </source>
</evidence>
<dbReference type="GO" id="GO:0005829">
    <property type="term" value="C:cytosol"/>
    <property type="evidence" value="ECO:0007669"/>
    <property type="project" value="TreeGrafter"/>
</dbReference>
<dbReference type="UniPathway" id="UPA00124"/>